<comment type="caution">
    <text evidence="1">The sequence shown here is derived from an EMBL/GenBank/DDBJ whole genome shotgun (WGS) entry which is preliminary data.</text>
</comment>
<accession>A0A9P6KPF9</accession>
<organism evidence="1 2">
    <name type="scientific">Paraphaeosphaeria minitans</name>
    <dbReference type="NCBI Taxonomy" id="565426"/>
    <lineage>
        <taxon>Eukaryota</taxon>
        <taxon>Fungi</taxon>
        <taxon>Dikarya</taxon>
        <taxon>Ascomycota</taxon>
        <taxon>Pezizomycotina</taxon>
        <taxon>Dothideomycetes</taxon>
        <taxon>Pleosporomycetidae</taxon>
        <taxon>Pleosporales</taxon>
        <taxon>Massarineae</taxon>
        <taxon>Didymosphaeriaceae</taxon>
        <taxon>Paraphaeosphaeria</taxon>
    </lineage>
</organism>
<sequence length="233" mass="26485">MPRTWMRMTRYESRSRRDAHKVQVRKLLVNRLPIDINPLPSVFPLLYLLRLHNFCPSLPFPFFVSRWHLAVGSAPADCWSRAEVHGAGSPCRVAISNVASVTKMQGVRASERDGVGGEDEMDEGVHVQGRMEWNVSVITYGDLGIQEGWMDRRGEMWCGVVWCVEGRASRYDEGWYGCEGENTSGSTRLQKRDIRKHGQSQTVGKGITSTQNARWASIRQNKTRFLPTGKVYK</sequence>
<evidence type="ECO:0000313" key="1">
    <source>
        <dbReference type="EMBL" id="KAF9734032.1"/>
    </source>
</evidence>
<protein>
    <submittedName>
        <fullName evidence="1">Uncharacterized protein</fullName>
    </submittedName>
</protein>
<dbReference type="Proteomes" id="UP000756921">
    <property type="component" value="Unassembled WGS sequence"/>
</dbReference>
<reference evidence="1" key="1">
    <citation type="journal article" date="2020" name="Mol. Plant Microbe Interact.">
        <title>Genome Sequence of the Biocontrol Agent Coniothyrium minitans strain Conio (IMI 134523).</title>
        <authorList>
            <person name="Patel D."/>
            <person name="Shittu T.A."/>
            <person name="Baroncelli R."/>
            <person name="Muthumeenakshi S."/>
            <person name="Osborne T.H."/>
            <person name="Janganan T.K."/>
            <person name="Sreenivasaprasad S."/>
        </authorList>
    </citation>
    <scope>NUCLEOTIDE SEQUENCE</scope>
    <source>
        <strain evidence="1">Conio</strain>
    </source>
</reference>
<dbReference type="EMBL" id="WJXW01000008">
    <property type="protein sequence ID" value="KAF9734032.1"/>
    <property type="molecule type" value="Genomic_DNA"/>
</dbReference>
<name>A0A9P6KPF9_9PLEO</name>
<proteinExistence type="predicted"/>
<evidence type="ECO:0000313" key="2">
    <source>
        <dbReference type="Proteomes" id="UP000756921"/>
    </source>
</evidence>
<gene>
    <name evidence="1" type="ORF">PMIN01_08375</name>
</gene>
<dbReference type="AlphaFoldDB" id="A0A9P6KPF9"/>
<keyword evidence="2" id="KW-1185">Reference proteome</keyword>